<proteinExistence type="predicted"/>
<dbReference type="Gene3D" id="3.60.40.10">
    <property type="entry name" value="PPM-type phosphatase domain"/>
    <property type="match status" value="1"/>
</dbReference>
<evidence type="ECO:0000256" key="1">
    <source>
        <dbReference type="SAM" id="MobiDB-lite"/>
    </source>
</evidence>
<dbReference type="CDD" id="cd00143">
    <property type="entry name" value="PP2Cc"/>
    <property type="match status" value="1"/>
</dbReference>
<accession>A0ABZ1EUA3</accession>
<dbReference type="Proteomes" id="UP001356428">
    <property type="component" value="Chromosome"/>
</dbReference>
<feature type="domain" description="PPM-type phosphatase" evidence="2">
    <location>
        <begin position="216"/>
        <end position="474"/>
    </location>
</feature>
<evidence type="ECO:0000259" key="2">
    <source>
        <dbReference type="PROSITE" id="PS51746"/>
    </source>
</evidence>
<keyword evidence="4" id="KW-1185">Reference proteome</keyword>
<name>A0ABZ1EUA3_9ACTN</name>
<gene>
    <name evidence="3" type="ORF">OG849_10870</name>
</gene>
<feature type="compositionally biased region" description="Basic and acidic residues" evidence="1">
    <location>
        <begin position="122"/>
        <end position="140"/>
    </location>
</feature>
<organism evidence="3 4">
    <name type="scientific">Streptomyces cyaneofuscatus</name>
    <dbReference type="NCBI Taxonomy" id="66883"/>
    <lineage>
        <taxon>Bacteria</taxon>
        <taxon>Bacillati</taxon>
        <taxon>Actinomycetota</taxon>
        <taxon>Actinomycetes</taxon>
        <taxon>Kitasatosporales</taxon>
        <taxon>Streptomycetaceae</taxon>
        <taxon>Streptomyces</taxon>
    </lineage>
</organism>
<sequence>MSESHQQPALARCPGCEEPPASGDLFCGACGYDLSAVPARPDDRPTLAITVPPAAPHAPAPASAVPPVAPYAPDAPMPPAPAVQWPAASGTDSSDVPVPVHRATDLPGMDSGGKPLPATPAAHHDERPTAPPVRHDDRAVVAEPATAAPPDAPDAPDDFALAAPDPRTAEPTPTPAAGTKVCVACRSGRVDPDGYCENCGHAQPRERDHMEQELGSVAAVSDRGLRHHRNEDSFAVSSTALPDGSPAVVAIVCDGVSSASRPDEASAAAAAAANEALLESLPRGTHPQQAMHEAIVAASEAVNALAQDPPGSAEHEAHRHQNAPACTLVGAIMAGGLLVVGWVGDSRVYWVPDDRTGPPARLTEDDSWAAQMVAAGLMNEAEAYADERAHAITGWLGADSYELEPHTASFKPDRPGLVVVCTDGLWNYAESAEEMAAAVPPEAHRSPLHGAQMLVGHALDGGGHDNVTVALLPFAVVPQGAGSACTTV</sequence>
<dbReference type="RefSeq" id="WP_326705821.1">
    <property type="nucleotide sequence ID" value="NZ_CP109083.1"/>
</dbReference>
<dbReference type="InterPro" id="IPR001932">
    <property type="entry name" value="PPM-type_phosphatase-like_dom"/>
</dbReference>
<feature type="compositionally biased region" description="Low complexity" evidence="1">
    <location>
        <begin position="158"/>
        <end position="176"/>
    </location>
</feature>
<dbReference type="SUPFAM" id="SSF81606">
    <property type="entry name" value="PP2C-like"/>
    <property type="match status" value="1"/>
</dbReference>
<feature type="region of interest" description="Disordered" evidence="1">
    <location>
        <begin position="45"/>
        <end position="176"/>
    </location>
</feature>
<feature type="compositionally biased region" description="Pro residues" evidence="1">
    <location>
        <begin position="67"/>
        <end position="81"/>
    </location>
</feature>
<protein>
    <submittedName>
        <fullName evidence="3">Protein phosphatase 2C domain-containing protein</fullName>
    </submittedName>
</protein>
<evidence type="ECO:0000313" key="3">
    <source>
        <dbReference type="EMBL" id="WSB07721.1"/>
    </source>
</evidence>
<dbReference type="Pfam" id="PF13672">
    <property type="entry name" value="PP2C_2"/>
    <property type="match status" value="1"/>
</dbReference>
<reference evidence="3 4" key="1">
    <citation type="submission" date="2022-10" db="EMBL/GenBank/DDBJ databases">
        <title>The complete genomes of actinobacterial strains from the NBC collection.</title>
        <authorList>
            <person name="Joergensen T.S."/>
            <person name="Alvarez Arevalo M."/>
            <person name="Sterndorff E.B."/>
            <person name="Faurdal D."/>
            <person name="Vuksanovic O."/>
            <person name="Mourched A.-S."/>
            <person name="Charusanti P."/>
            <person name="Shaw S."/>
            <person name="Blin K."/>
            <person name="Weber T."/>
        </authorList>
    </citation>
    <scope>NUCLEOTIDE SEQUENCE [LARGE SCALE GENOMIC DNA]</scope>
    <source>
        <strain evidence="3 4">NBC 01792</strain>
    </source>
</reference>
<dbReference type="SMART" id="SM00332">
    <property type="entry name" value="PP2Cc"/>
    <property type="match status" value="1"/>
</dbReference>
<dbReference type="SMART" id="SM00331">
    <property type="entry name" value="PP2C_SIG"/>
    <property type="match status" value="1"/>
</dbReference>
<dbReference type="InterPro" id="IPR036457">
    <property type="entry name" value="PPM-type-like_dom_sf"/>
</dbReference>
<evidence type="ECO:0000313" key="4">
    <source>
        <dbReference type="Proteomes" id="UP001356428"/>
    </source>
</evidence>
<dbReference type="PROSITE" id="PS51746">
    <property type="entry name" value="PPM_2"/>
    <property type="match status" value="1"/>
</dbReference>
<dbReference type="EMBL" id="CP109083">
    <property type="protein sequence ID" value="WSB07721.1"/>
    <property type="molecule type" value="Genomic_DNA"/>
</dbReference>